<protein>
    <submittedName>
        <fullName evidence="1">Protein-lysine methyltransferase METTL21E</fullName>
    </submittedName>
</protein>
<dbReference type="InParanoid" id="A0A2R5GT25"/>
<dbReference type="SUPFAM" id="SSF53335">
    <property type="entry name" value="S-adenosyl-L-methionine-dependent methyltransferases"/>
    <property type="match status" value="1"/>
</dbReference>
<keyword evidence="1" id="KW-0808">Transferase</keyword>
<dbReference type="OrthoDB" id="407325at2759"/>
<dbReference type="Pfam" id="PF10294">
    <property type="entry name" value="Methyltransf_16"/>
    <property type="match status" value="1"/>
</dbReference>
<name>A0A2R5GT25_9STRA</name>
<dbReference type="GO" id="GO:0008168">
    <property type="term" value="F:methyltransferase activity"/>
    <property type="evidence" value="ECO:0007669"/>
    <property type="project" value="UniProtKB-KW"/>
</dbReference>
<gene>
    <name evidence="1" type="ORF">FCC1311_102352</name>
</gene>
<keyword evidence="2" id="KW-1185">Reference proteome</keyword>
<keyword evidence="1" id="KW-0489">Methyltransferase</keyword>
<dbReference type="Proteomes" id="UP000241890">
    <property type="component" value="Unassembled WGS sequence"/>
</dbReference>
<dbReference type="Gene3D" id="3.40.50.150">
    <property type="entry name" value="Vaccinia Virus protein VP39"/>
    <property type="match status" value="1"/>
</dbReference>
<dbReference type="PANTHER" id="PTHR14614">
    <property type="entry name" value="HEPATOCELLULAR CARCINOMA-ASSOCIATED ANTIGEN"/>
    <property type="match status" value="1"/>
</dbReference>
<accession>A0A2R5GT25</accession>
<dbReference type="AlphaFoldDB" id="A0A2R5GT25"/>
<reference evidence="1 2" key="1">
    <citation type="submission" date="2017-12" db="EMBL/GenBank/DDBJ databases">
        <title>Sequencing, de novo assembly and annotation of complete genome of a new Thraustochytrid species, strain FCC1311.</title>
        <authorList>
            <person name="Sedici K."/>
            <person name="Godart F."/>
            <person name="Aiese Cigliano R."/>
            <person name="Sanseverino W."/>
            <person name="Barakat M."/>
            <person name="Ortet P."/>
            <person name="Marechal E."/>
            <person name="Cagnac O."/>
            <person name="Amato A."/>
        </authorList>
    </citation>
    <scope>NUCLEOTIDE SEQUENCE [LARGE SCALE GENOMIC DNA]</scope>
</reference>
<organism evidence="1 2">
    <name type="scientific">Hondaea fermentalgiana</name>
    <dbReference type="NCBI Taxonomy" id="2315210"/>
    <lineage>
        <taxon>Eukaryota</taxon>
        <taxon>Sar</taxon>
        <taxon>Stramenopiles</taxon>
        <taxon>Bigyra</taxon>
        <taxon>Labyrinthulomycetes</taxon>
        <taxon>Thraustochytrida</taxon>
        <taxon>Thraustochytriidae</taxon>
        <taxon>Hondaea</taxon>
    </lineage>
</organism>
<proteinExistence type="predicted"/>
<evidence type="ECO:0000313" key="2">
    <source>
        <dbReference type="Proteomes" id="UP000241890"/>
    </source>
</evidence>
<evidence type="ECO:0000313" key="1">
    <source>
        <dbReference type="EMBL" id="GBG34012.1"/>
    </source>
</evidence>
<dbReference type="PANTHER" id="PTHR14614:SF132">
    <property type="entry name" value="PROTEIN-LYSINE METHYLTRANSFERASE C42C1.13"/>
    <property type="match status" value="1"/>
</dbReference>
<dbReference type="InterPro" id="IPR019410">
    <property type="entry name" value="Methyltransf_16"/>
</dbReference>
<dbReference type="GO" id="GO:0032259">
    <property type="term" value="P:methylation"/>
    <property type="evidence" value="ECO:0007669"/>
    <property type="project" value="UniProtKB-KW"/>
</dbReference>
<dbReference type="EMBL" id="BEYU01000177">
    <property type="protein sequence ID" value="GBG34012.1"/>
    <property type="molecule type" value="Genomic_DNA"/>
</dbReference>
<sequence length="207" mass="22285">MFAAWKLEGRPDRERYEKAYRCEVLVEDGETPREVAADIAQNRTAIGTCVWDGSLVAAHWLGMAAQVGRLIDGKRVIDIGAGTGILGVLAVKMGASRAVVTDLDLCLPVIRENIAGNDISGKAMAATLDLSKAPNVEVWRGAFDTILIGEVMYLSELSEGIARWCDYLAAPTGCSVVMAWGRNARAEPGVLDHLRAKGFETNVIPLT</sequence>
<comment type="caution">
    <text evidence="1">The sequence shown here is derived from an EMBL/GenBank/DDBJ whole genome shotgun (WGS) entry which is preliminary data.</text>
</comment>
<dbReference type="InterPro" id="IPR029063">
    <property type="entry name" value="SAM-dependent_MTases_sf"/>
</dbReference>